<feature type="non-terminal residue" evidence="2">
    <location>
        <position position="1"/>
    </location>
</feature>
<gene>
    <name evidence="2" type="ORF">AMATHDRAFT_54816</name>
</gene>
<organism evidence="2 3">
    <name type="scientific">Amanita thiersii Skay4041</name>
    <dbReference type="NCBI Taxonomy" id="703135"/>
    <lineage>
        <taxon>Eukaryota</taxon>
        <taxon>Fungi</taxon>
        <taxon>Dikarya</taxon>
        <taxon>Basidiomycota</taxon>
        <taxon>Agaricomycotina</taxon>
        <taxon>Agaricomycetes</taxon>
        <taxon>Agaricomycetidae</taxon>
        <taxon>Agaricales</taxon>
        <taxon>Pluteineae</taxon>
        <taxon>Amanitaceae</taxon>
        <taxon>Amanita</taxon>
    </lineage>
</organism>
<dbReference type="Proteomes" id="UP000242287">
    <property type="component" value="Unassembled WGS sequence"/>
</dbReference>
<feature type="compositionally biased region" description="Polar residues" evidence="1">
    <location>
        <begin position="24"/>
        <end position="44"/>
    </location>
</feature>
<reference evidence="2 3" key="1">
    <citation type="submission" date="2014-02" db="EMBL/GenBank/DDBJ databases">
        <title>Transposable element dynamics among asymbiotic and ectomycorrhizal Amanita fungi.</title>
        <authorList>
            <consortium name="DOE Joint Genome Institute"/>
            <person name="Hess J."/>
            <person name="Skrede I."/>
            <person name="Wolfe B."/>
            <person name="LaButti K."/>
            <person name="Ohm R.A."/>
            <person name="Grigoriev I.V."/>
            <person name="Pringle A."/>
        </authorList>
    </citation>
    <scope>NUCLEOTIDE SEQUENCE [LARGE SCALE GENOMIC DNA]</scope>
    <source>
        <strain evidence="2 3">SKay4041</strain>
    </source>
</reference>
<feature type="compositionally biased region" description="Polar residues" evidence="1">
    <location>
        <begin position="1"/>
        <end position="16"/>
    </location>
</feature>
<dbReference type="AlphaFoldDB" id="A0A2A9NU43"/>
<feature type="compositionally biased region" description="Polar residues" evidence="1">
    <location>
        <begin position="216"/>
        <end position="233"/>
    </location>
</feature>
<evidence type="ECO:0000313" key="2">
    <source>
        <dbReference type="EMBL" id="PFH53618.1"/>
    </source>
</evidence>
<sequence length="233" mass="25410">SVPYFSVSQNSGSRSIVQGPIESGSRQTMEKSLTSPSKPDTWNNFSISRVAPEANNRPSLDVPLNYNQLSTPQPESRLLIADGDRPVTTDRKGKRRAGDIRAEMQVEEINFNPSTGVKSLTRSNSISHQLGDREQLHSSVLSRSKEAPLKPLRHRSLRESVEAYLGNGRKRVSEGNNAKTIDENQQTNAVSTSSSGLGHIKSVPCLLERLSDPSPAGTSSVSPSRQCCPQQCD</sequence>
<name>A0A2A9NU43_9AGAR</name>
<feature type="region of interest" description="Disordered" evidence="1">
    <location>
        <begin position="127"/>
        <end position="149"/>
    </location>
</feature>
<evidence type="ECO:0000313" key="3">
    <source>
        <dbReference type="Proteomes" id="UP000242287"/>
    </source>
</evidence>
<keyword evidence="3" id="KW-1185">Reference proteome</keyword>
<proteinExistence type="predicted"/>
<evidence type="ECO:0000256" key="1">
    <source>
        <dbReference type="SAM" id="MobiDB-lite"/>
    </source>
</evidence>
<dbReference type="EMBL" id="KZ301973">
    <property type="protein sequence ID" value="PFH53618.1"/>
    <property type="molecule type" value="Genomic_DNA"/>
</dbReference>
<feature type="region of interest" description="Disordered" evidence="1">
    <location>
        <begin position="1"/>
        <end position="44"/>
    </location>
</feature>
<feature type="region of interest" description="Disordered" evidence="1">
    <location>
        <begin position="209"/>
        <end position="233"/>
    </location>
</feature>
<accession>A0A2A9NU43</accession>
<protein>
    <submittedName>
        <fullName evidence="2">Uncharacterized protein</fullName>
    </submittedName>
</protein>